<dbReference type="PANTHER" id="PTHR43540:SF7">
    <property type="entry name" value="ISOCHORISMATASE FAMILY PROTEIN YECD"/>
    <property type="match status" value="1"/>
</dbReference>
<dbReference type="GO" id="GO:0016787">
    <property type="term" value="F:hydrolase activity"/>
    <property type="evidence" value="ECO:0007669"/>
    <property type="project" value="UniProtKB-KW"/>
</dbReference>
<keyword evidence="5" id="KW-1185">Reference proteome</keyword>
<comment type="caution">
    <text evidence="4">The sequence shown here is derived from an EMBL/GenBank/DDBJ whole genome shotgun (WGS) entry which is preliminary data.</text>
</comment>
<evidence type="ECO:0000313" key="5">
    <source>
        <dbReference type="Proteomes" id="UP001061958"/>
    </source>
</evidence>
<dbReference type="PANTHER" id="PTHR43540">
    <property type="entry name" value="PEROXYUREIDOACRYLATE/UREIDOACRYLATE AMIDOHYDROLASE-RELATED"/>
    <property type="match status" value="1"/>
</dbReference>
<feature type="domain" description="Isochorismatase-like" evidence="3">
    <location>
        <begin position="6"/>
        <end position="183"/>
    </location>
</feature>
<dbReference type="CDD" id="cd00431">
    <property type="entry name" value="cysteine_hydrolases"/>
    <property type="match status" value="1"/>
</dbReference>
<dbReference type="OrthoDB" id="1739143at2759"/>
<reference evidence="4" key="1">
    <citation type="journal article" date="2022" name="Proc. Natl. Acad. Sci. U.S.A.">
        <title>Life cycle and functional genomics of the unicellular red alga Galdieria for elucidating algal and plant evolution and industrial use.</title>
        <authorList>
            <person name="Hirooka S."/>
            <person name="Itabashi T."/>
            <person name="Ichinose T.M."/>
            <person name="Onuma R."/>
            <person name="Fujiwara T."/>
            <person name="Yamashita S."/>
            <person name="Jong L.W."/>
            <person name="Tomita R."/>
            <person name="Iwane A.H."/>
            <person name="Miyagishima S.Y."/>
        </authorList>
    </citation>
    <scope>NUCLEOTIDE SEQUENCE</scope>
    <source>
        <strain evidence="4">NBRC 102759</strain>
    </source>
</reference>
<dbReference type="Gene3D" id="3.40.50.850">
    <property type="entry name" value="Isochorismatase-like"/>
    <property type="match status" value="1"/>
</dbReference>
<proteinExistence type="inferred from homology"/>
<dbReference type="Proteomes" id="UP001061958">
    <property type="component" value="Unassembled WGS sequence"/>
</dbReference>
<organism evidence="4 5">
    <name type="scientific">Galdieria partita</name>
    <dbReference type="NCBI Taxonomy" id="83374"/>
    <lineage>
        <taxon>Eukaryota</taxon>
        <taxon>Rhodophyta</taxon>
        <taxon>Bangiophyceae</taxon>
        <taxon>Galdieriales</taxon>
        <taxon>Galdieriaceae</taxon>
        <taxon>Galdieria</taxon>
    </lineage>
</organism>
<dbReference type="InterPro" id="IPR000868">
    <property type="entry name" value="Isochorismatase-like_dom"/>
</dbReference>
<dbReference type="Pfam" id="PF00857">
    <property type="entry name" value="Isochorismatase"/>
    <property type="match status" value="1"/>
</dbReference>
<keyword evidence="2" id="KW-0378">Hydrolase</keyword>
<evidence type="ECO:0000256" key="2">
    <source>
        <dbReference type="ARBA" id="ARBA00022801"/>
    </source>
</evidence>
<comment type="similarity">
    <text evidence="1">Belongs to the isochorismatase family.</text>
</comment>
<accession>A0A9C7USI0</accession>
<name>A0A9C7USI0_9RHOD</name>
<dbReference type="InterPro" id="IPR036380">
    <property type="entry name" value="Isochorismatase-like_sf"/>
</dbReference>
<reference evidence="4" key="2">
    <citation type="submission" date="2022-01" db="EMBL/GenBank/DDBJ databases">
        <authorList>
            <person name="Hirooka S."/>
            <person name="Miyagishima S.Y."/>
        </authorList>
    </citation>
    <scope>NUCLEOTIDE SEQUENCE</scope>
    <source>
        <strain evidence="4">NBRC 102759</strain>
    </source>
</reference>
<evidence type="ECO:0000313" key="4">
    <source>
        <dbReference type="EMBL" id="GJQ13657.1"/>
    </source>
</evidence>
<protein>
    <recommendedName>
        <fullName evidence="3">Isochorismatase-like domain-containing protein</fullName>
    </recommendedName>
</protein>
<evidence type="ECO:0000259" key="3">
    <source>
        <dbReference type="Pfam" id="PF00857"/>
    </source>
</evidence>
<evidence type="ECO:0000256" key="1">
    <source>
        <dbReference type="ARBA" id="ARBA00006336"/>
    </source>
</evidence>
<dbReference type="EMBL" id="BQMJ01000046">
    <property type="protein sequence ID" value="GJQ13657.1"/>
    <property type="molecule type" value="Genomic_DNA"/>
</dbReference>
<dbReference type="SUPFAM" id="SSF52499">
    <property type="entry name" value="Isochorismatase-like hydrolases"/>
    <property type="match status" value="1"/>
</dbReference>
<dbReference type="InterPro" id="IPR050272">
    <property type="entry name" value="Isochorismatase-like_hydrls"/>
</dbReference>
<sequence length="189" mass="20439">MSSIPVLVLCDFQNDIMGFVPPEKKESVIKGASKLLSFAREKKIPVVHVGVRFRKGHPEVSKRNKFLSLVSSRGSILVEGTPGSEQVAELKPIEGEFSVTKRRVGAQFNTDLTTILSALNATHLILGGVSTSGVILSTVRWAADADYEITVVREAVTDGDDVAHQALLEHIFPSQANVVSVDDLIKSMS</sequence>
<gene>
    <name evidence="4" type="ORF">GpartN1_g5448.t1</name>
</gene>
<dbReference type="AlphaFoldDB" id="A0A9C7USI0"/>